<name>A0A5X5CK51_SALET</name>
<keyword evidence="1" id="KW-0269">Exonuclease</keyword>
<sequence>MNNDELATRRAQAIAEDRCFSKGRLRDEFRMKPAPGAEPVKWYKNTYGGRFAVYRIADCVPMREKRPLTSKQQLAGQRLSVLSRLNSTSGRMARQAYDWLSLAPLFLDTETTGLDNTAEALEIGLTDA</sequence>
<keyword evidence="1" id="KW-0378">Hydrolase</keyword>
<proteinExistence type="predicted"/>
<accession>A0A5X5CK51</accession>
<evidence type="ECO:0000313" key="1">
    <source>
        <dbReference type="EMBL" id="ECB3640872.1"/>
    </source>
</evidence>
<protein>
    <submittedName>
        <fullName evidence="1">3'-5' exonuclease</fullName>
    </submittedName>
</protein>
<gene>
    <name evidence="1" type="ORF">EWR76_21635</name>
</gene>
<keyword evidence="1" id="KW-0540">Nuclease</keyword>
<dbReference type="GO" id="GO:0004527">
    <property type="term" value="F:exonuclease activity"/>
    <property type="evidence" value="ECO:0007669"/>
    <property type="project" value="UniProtKB-KW"/>
</dbReference>
<dbReference type="AlphaFoldDB" id="A0A5X5CK51"/>
<comment type="caution">
    <text evidence="1">The sequence shown here is derived from an EMBL/GenBank/DDBJ whole genome shotgun (WGS) entry which is preliminary data.</text>
</comment>
<dbReference type="EMBL" id="AAHXIE010000091">
    <property type="protein sequence ID" value="ECB3640872.1"/>
    <property type="molecule type" value="Genomic_DNA"/>
</dbReference>
<reference evidence="1" key="1">
    <citation type="submission" date="2019-02" db="EMBL/GenBank/DDBJ databases">
        <authorList>
            <consortium name="GenomeTrakr network: Whole genome sequencing for foodborne pathogen traceback"/>
        </authorList>
    </citation>
    <scope>NUCLEOTIDE SEQUENCE</scope>
    <source>
        <strain evidence="1">FSIS21923418</strain>
    </source>
</reference>
<organism evidence="1">
    <name type="scientific">Salmonella enterica subsp. enterica serovar Kentucky</name>
    <dbReference type="NCBI Taxonomy" id="192955"/>
    <lineage>
        <taxon>Bacteria</taxon>
        <taxon>Pseudomonadati</taxon>
        <taxon>Pseudomonadota</taxon>
        <taxon>Gammaproteobacteria</taxon>
        <taxon>Enterobacterales</taxon>
        <taxon>Enterobacteriaceae</taxon>
        <taxon>Salmonella</taxon>
    </lineage>
</organism>
<feature type="non-terminal residue" evidence="1">
    <location>
        <position position="128"/>
    </location>
</feature>